<keyword evidence="2" id="KW-1185">Reference proteome</keyword>
<gene>
    <name evidence="1" type="ORF">MSZNOR_1078</name>
</gene>
<organism evidence="1 2">
    <name type="scientific">Methylocaldum szegediense</name>
    <dbReference type="NCBI Taxonomy" id="73780"/>
    <lineage>
        <taxon>Bacteria</taxon>
        <taxon>Pseudomonadati</taxon>
        <taxon>Pseudomonadota</taxon>
        <taxon>Gammaproteobacteria</taxon>
        <taxon>Methylococcales</taxon>
        <taxon>Methylococcaceae</taxon>
        <taxon>Methylocaldum</taxon>
    </lineage>
</organism>
<accession>A0ABM9HYM6</accession>
<dbReference type="EMBL" id="OX458333">
    <property type="protein sequence ID" value="CAI8773487.1"/>
    <property type="molecule type" value="Genomic_DNA"/>
</dbReference>
<protein>
    <submittedName>
        <fullName evidence="1">Uncharacterized protein</fullName>
    </submittedName>
</protein>
<sequence length="38" mass="4114">MVKKGKPRKPLFTLGQIGTSVDLHAGIPLGAPHREYAE</sequence>
<dbReference type="Proteomes" id="UP001162030">
    <property type="component" value="Chromosome"/>
</dbReference>
<reference evidence="1 2" key="1">
    <citation type="submission" date="2023-03" db="EMBL/GenBank/DDBJ databases">
        <authorList>
            <person name="Pearce D."/>
        </authorList>
    </citation>
    <scope>NUCLEOTIDE SEQUENCE [LARGE SCALE GENOMIC DNA]</scope>
    <source>
        <strain evidence="1">Msz</strain>
    </source>
</reference>
<evidence type="ECO:0000313" key="1">
    <source>
        <dbReference type="EMBL" id="CAI8773487.1"/>
    </source>
</evidence>
<name>A0ABM9HYM6_9GAMM</name>
<proteinExistence type="predicted"/>
<evidence type="ECO:0000313" key="2">
    <source>
        <dbReference type="Proteomes" id="UP001162030"/>
    </source>
</evidence>